<protein>
    <recommendedName>
        <fullName evidence="4">Prolactin receptor</fullName>
    </recommendedName>
</protein>
<evidence type="ECO:0008006" key="4">
    <source>
        <dbReference type="Google" id="ProtNLM"/>
    </source>
</evidence>
<sequence length="128" mass="14191">MLPETRWPACYQQAEASRYSRHNLAEFSAEIQTALNSQKRIDYNFKNPNKTDHEQTANGGVMMDQHPPGSTQTETTGPVLQKETRHGSDNPFPLEPGVGKVLDQPKNQESHALSPPDSITEGGLYGRS</sequence>
<accession>A0ABR4B337</accession>
<organism evidence="2 3">
    <name type="scientific">Lepraria finkii</name>
    <dbReference type="NCBI Taxonomy" id="1340010"/>
    <lineage>
        <taxon>Eukaryota</taxon>
        <taxon>Fungi</taxon>
        <taxon>Dikarya</taxon>
        <taxon>Ascomycota</taxon>
        <taxon>Pezizomycotina</taxon>
        <taxon>Lecanoromycetes</taxon>
        <taxon>OSLEUM clade</taxon>
        <taxon>Lecanoromycetidae</taxon>
        <taxon>Lecanorales</taxon>
        <taxon>Lecanorineae</taxon>
        <taxon>Stereocaulaceae</taxon>
        <taxon>Lepraria</taxon>
    </lineage>
</organism>
<keyword evidence="3" id="KW-1185">Reference proteome</keyword>
<evidence type="ECO:0000256" key="1">
    <source>
        <dbReference type="SAM" id="MobiDB-lite"/>
    </source>
</evidence>
<evidence type="ECO:0000313" key="2">
    <source>
        <dbReference type="EMBL" id="KAL2050198.1"/>
    </source>
</evidence>
<feature type="compositionally biased region" description="Polar residues" evidence="1">
    <location>
        <begin position="68"/>
        <end position="78"/>
    </location>
</feature>
<dbReference type="Proteomes" id="UP001590951">
    <property type="component" value="Unassembled WGS sequence"/>
</dbReference>
<comment type="caution">
    <text evidence="2">The sequence shown here is derived from an EMBL/GenBank/DDBJ whole genome shotgun (WGS) entry which is preliminary data.</text>
</comment>
<reference evidence="2 3" key="1">
    <citation type="submission" date="2024-09" db="EMBL/GenBank/DDBJ databases">
        <title>Rethinking Asexuality: The Enigmatic Case of Functional Sexual Genes in Lepraria (Stereocaulaceae).</title>
        <authorList>
            <person name="Doellman M."/>
            <person name="Sun Y."/>
            <person name="Barcenas-Pena A."/>
            <person name="Lumbsch H.T."/>
            <person name="Grewe F."/>
        </authorList>
    </citation>
    <scope>NUCLEOTIDE SEQUENCE [LARGE SCALE GENOMIC DNA]</scope>
    <source>
        <strain evidence="2 3">Grewe 0041</strain>
    </source>
</reference>
<gene>
    <name evidence="2" type="ORF">ABVK25_009559</name>
</gene>
<dbReference type="EMBL" id="JBHFEH010000051">
    <property type="protein sequence ID" value="KAL2050198.1"/>
    <property type="molecule type" value="Genomic_DNA"/>
</dbReference>
<evidence type="ECO:0000313" key="3">
    <source>
        <dbReference type="Proteomes" id="UP001590951"/>
    </source>
</evidence>
<proteinExistence type="predicted"/>
<name>A0ABR4B337_9LECA</name>
<feature type="compositionally biased region" description="Basic and acidic residues" evidence="1">
    <location>
        <begin position="43"/>
        <end position="55"/>
    </location>
</feature>
<feature type="region of interest" description="Disordered" evidence="1">
    <location>
        <begin position="43"/>
        <end position="128"/>
    </location>
</feature>